<dbReference type="EMBL" id="CP001136">
    <property type="protein sequence ID" value="ACY86433.1"/>
    <property type="molecule type" value="Genomic_DNA"/>
</dbReference>
<proteinExistence type="predicted"/>
<protein>
    <submittedName>
        <fullName evidence="1">Uncharacterized protein</fullName>
    </submittedName>
</protein>
<reference evidence="1 2" key="1">
    <citation type="journal article" date="2009" name="PLoS ONE">
        <title>Genome sequence of the versatile fish pathogen Edwardsiella tarda provides insights into its adaptation to broad host ranges and intracellular niches.</title>
        <authorList>
            <person name="Wang Q."/>
            <person name="Yang M."/>
            <person name="Xiao J."/>
            <person name="Wu H."/>
            <person name="Wang X."/>
            <person name="Lv Y."/>
            <person name="Xu L."/>
            <person name="Zheng H."/>
            <person name="Wang S."/>
            <person name="Zhao G."/>
            <person name="Liu Q."/>
            <person name="Zhang Y."/>
        </authorList>
    </citation>
    <scope>NUCLEOTIDE SEQUENCE [LARGE SCALE GENOMIC DNA]</scope>
    <source>
        <strain evidence="2">EIB202 / CCTCC M208068</strain>
    </source>
</reference>
<accession>A0AAU8PSQ2</accession>
<evidence type="ECO:0000313" key="2">
    <source>
        <dbReference type="Proteomes" id="UP000002634"/>
    </source>
</evidence>
<geneLocation type="plasmid" evidence="1 2">
    <name>pEIB202</name>
</geneLocation>
<keyword evidence="2" id="KW-1185">Reference proteome</keyword>
<dbReference type="AlphaFoldDB" id="A0AAU8PSQ2"/>
<evidence type="ECO:0000313" key="1">
    <source>
        <dbReference type="EMBL" id="ACY86433.1"/>
    </source>
</evidence>
<sequence>MSLPNFTWEAGRLISFAGKVGETIYDNRPKNTKEPWEYHPPKHAEYAWELSECLLDFGELGKLLQGQDMAAIEKCCNHILSRYNSMADMTIHSQPIPINEGKAIVLEIRDKARSWQKQDLELDR</sequence>
<name>A0AAU8PSQ2_EDWPI</name>
<dbReference type="RefSeq" id="WP_012850390.1">
    <property type="nucleotide sequence ID" value="NC_013509.1"/>
</dbReference>
<keyword evidence="1" id="KW-0614">Plasmid</keyword>
<dbReference type="KEGG" id="etr:ETAE_p050"/>
<dbReference type="Proteomes" id="UP000002634">
    <property type="component" value="Plasmid pEIB202"/>
</dbReference>
<organism evidence="1 2">
    <name type="scientific">Edwardsiella piscicida</name>
    <dbReference type="NCBI Taxonomy" id="1263550"/>
    <lineage>
        <taxon>Bacteria</taxon>
        <taxon>Pseudomonadati</taxon>
        <taxon>Pseudomonadota</taxon>
        <taxon>Gammaproteobacteria</taxon>
        <taxon>Enterobacterales</taxon>
        <taxon>Hafniaceae</taxon>
        <taxon>Edwardsiella</taxon>
    </lineage>
</organism>
<gene>
    <name evidence="1" type="ordered locus">ETAE_p050</name>
</gene>